<evidence type="ECO:0000313" key="1">
    <source>
        <dbReference type="EMBL" id="KAL3273169.1"/>
    </source>
</evidence>
<accession>A0ABD2N4C5</accession>
<dbReference type="EMBL" id="JABFTP020000062">
    <property type="protein sequence ID" value="KAL3273169.1"/>
    <property type="molecule type" value="Genomic_DNA"/>
</dbReference>
<name>A0ABD2N4C5_9CUCU</name>
<sequence>MISFLKKEVYRGSFPGTPVPSSSCSGNNKRNLSVTATPQSALNDGSPVAAPNVSNKLRRNQTMVPSKKNNNNRVNKINSQQVADAIQCVLPALKCEEVI</sequence>
<comment type="caution">
    <text evidence="1">The sequence shown here is derived from an EMBL/GenBank/DDBJ whole genome shotgun (WGS) entry which is preliminary data.</text>
</comment>
<gene>
    <name evidence="1" type="ORF">HHI36_014623</name>
</gene>
<organism evidence="1 2">
    <name type="scientific">Cryptolaemus montrouzieri</name>
    <dbReference type="NCBI Taxonomy" id="559131"/>
    <lineage>
        <taxon>Eukaryota</taxon>
        <taxon>Metazoa</taxon>
        <taxon>Ecdysozoa</taxon>
        <taxon>Arthropoda</taxon>
        <taxon>Hexapoda</taxon>
        <taxon>Insecta</taxon>
        <taxon>Pterygota</taxon>
        <taxon>Neoptera</taxon>
        <taxon>Endopterygota</taxon>
        <taxon>Coleoptera</taxon>
        <taxon>Polyphaga</taxon>
        <taxon>Cucujiformia</taxon>
        <taxon>Coccinelloidea</taxon>
        <taxon>Coccinellidae</taxon>
        <taxon>Scymninae</taxon>
        <taxon>Scymnini</taxon>
        <taxon>Cryptolaemus</taxon>
    </lineage>
</organism>
<evidence type="ECO:0000313" key="2">
    <source>
        <dbReference type="Proteomes" id="UP001516400"/>
    </source>
</evidence>
<keyword evidence="2" id="KW-1185">Reference proteome</keyword>
<reference evidence="1 2" key="1">
    <citation type="journal article" date="2021" name="BMC Biol.">
        <title>Horizontally acquired antibacterial genes associated with adaptive radiation of ladybird beetles.</title>
        <authorList>
            <person name="Li H.S."/>
            <person name="Tang X.F."/>
            <person name="Huang Y.H."/>
            <person name="Xu Z.Y."/>
            <person name="Chen M.L."/>
            <person name="Du X.Y."/>
            <person name="Qiu B.Y."/>
            <person name="Chen P.T."/>
            <person name="Zhang W."/>
            <person name="Slipinski A."/>
            <person name="Escalona H.E."/>
            <person name="Waterhouse R.M."/>
            <person name="Zwick A."/>
            <person name="Pang H."/>
        </authorList>
    </citation>
    <scope>NUCLEOTIDE SEQUENCE [LARGE SCALE GENOMIC DNA]</scope>
    <source>
        <strain evidence="1">SYSU2018</strain>
    </source>
</reference>
<dbReference type="AlphaFoldDB" id="A0ABD2N4C5"/>
<protein>
    <submittedName>
        <fullName evidence="1">Uncharacterized protein</fullName>
    </submittedName>
</protein>
<dbReference type="Proteomes" id="UP001516400">
    <property type="component" value="Unassembled WGS sequence"/>
</dbReference>
<proteinExistence type="predicted"/>